<feature type="region of interest" description="Disordered" evidence="2">
    <location>
        <begin position="1"/>
        <end position="125"/>
    </location>
</feature>
<gene>
    <name evidence="4" type="ORF">A1O3_06624</name>
</gene>
<dbReference type="HOGENOM" id="CLU_1005263_0_0_1"/>
<dbReference type="AlphaFoldDB" id="W9YKM5"/>
<feature type="compositionally biased region" description="Basic and acidic residues" evidence="2">
    <location>
        <begin position="48"/>
        <end position="62"/>
    </location>
</feature>
<evidence type="ECO:0000256" key="1">
    <source>
        <dbReference type="PROSITE-ProRule" id="PRU00042"/>
    </source>
</evidence>
<evidence type="ECO:0000259" key="3">
    <source>
        <dbReference type="PROSITE" id="PS50157"/>
    </source>
</evidence>
<evidence type="ECO:0000313" key="4">
    <source>
        <dbReference type="EMBL" id="EXJ82809.1"/>
    </source>
</evidence>
<evidence type="ECO:0000256" key="2">
    <source>
        <dbReference type="SAM" id="MobiDB-lite"/>
    </source>
</evidence>
<dbReference type="Proteomes" id="UP000019478">
    <property type="component" value="Unassembled WGS sequence"/>
</dbReference>
<keyword evidence="5" id="KW-1185">Reference proteome</keyword>
<dbReference type="InterPro" id="IPR013087">
    <property type="entry name" value="Znf_C2H2_type"/>
</dbReference>
<dbReference type="OrthoDB" id="4136084at2759"/>
<sequence length="299" mass="33262">MPTFFPGVQKVTRSRRSSPTPTYRAQHSDKPPSSTRGRKTPSSAKSLSDYRRDGLYSLRDSDAIPTAPEDEDLFGHYSEPAMSPKDSGLDMPRHGSKPDRRAERLPPESATGPSADKHRSPTSLPQSPIVPIYEYCFLLRKHGATVRFTSSSAATVLGQSTFRKASISPIENTGVGVGVDIYNPTAREIRLLDHALSMVLYHGGDVDLPPLTGEQPSSHMGRCSYCFASFSSQREREAHFNGGHNLCSHCQDKFDCQGRLDDHLREFHKIASPDRSNFDFYDTRSESAWRSSLDDKRGI</sequence>
<dbReference type="PROSITE" id="PS00028">
    <property type="entry name" value="ZINC_FINGER_C2H2_1"/>
    <property type="match status" value="1"/>
</dbReference>
<comment type="caution">
    <text evidence="4">The sequence shown here is derived from an EMBL/GenBank/DDBJ whole genome shotgun (WGS) entry which is preliminary data.</text>
</comment>
<protein>
    <recommendedName>
        <fullName evidence="3">C2H2-type domain-containing protein</fullName>
    </recommendedName>
</protein>
<keyword evidence="1" id="KW-0479">Metal-binding</keyword>
<dbReference type="GeneID" id="19170732"/>
<dbReference type="GO" id="GO:0008270">
    <property type="term" value="F:zinc ion binding"/>
    <property type="evidence" value="ECO:0007669"/>
    <property type="project" value="UniProtKB-KW"/>
</dbReference>
<feature type="compositionally biased region" description="Basic and acidic residues" evidence="2">
    <location>
        <begin position="87"/>
        <end position="106"/>
    </location>
</feature>
<proteinExistence type="predicted"/>
<name>W9YKM5_9EURO</name>
<reference evidence="4 5" key="1">
    <citation type="submission" date="2013-03" db="EMBL/GenBank/DDBJ databases">
        <title>The Genome Sequence of Capronia epimyces CBS 606.96.</title>
        <authorList>
            <consortium name="The Broad Institute Genomics Platform"/>
            <person name="Cuomo C."/>
            <person name="de Hoog S."/>
            <person name="Gorbushina A."/>
            <person name="Walker B."/>
            <person name="Young S.K."/>
            <person name="Zeng Q."/>
            <person name="Gargeya S."/>
            <person name="Fitzgerald M."/>
            <person name="Haas B."/>
            <person name="Abouelleil A."/>
            <person name="Allen A.W."/>
            <person name="Alvarado L."/>
            <person name="Arachchi H.M."/>
            <person name="Berlin A.M."/>
            <person name="Chapman S.B."/>
            <person name="Gainer-Dewar J."/>
            <person name="Goldberg J."/>
            <person name="Griggs A."/>
            <person name="Gujja S."/>
            <person name="Hansen M."/>
            <person name="Howarth C."/>
            <person name="Imamovic A."/>
            <person name="Ireland A."/>
            <person name="Larimer J."/>
            <person name="McCowan C."/>
            <person name="Murphy C."/>
            <person name="Pearson M."/>
            <person name="Poon T.W."/>
            <person name="Priest M."/>
            <person name="Roberts A."/>
            <person name="Saif S."/>
            <person name="Shea T."/>
            <person name="Sisk P."/>
            <person name="Sykes S."/>
            <person name="Wortman J."/>
            <person name="Nusbaum C."/>
            <person name="Birren B."/>
        </authorList>
    </citation>
    <scope>NUCLEOTIDE SEQUENCE [LARGE SCALE GENOMIC DNA]</scope>
    <source>
        <strain evidence="4 5">CBS 606.96</strain>
    </source>
</reference>
<dbReference type="RefSeq" id="XP_007734932.1">
    <property type="nucleotide sequence ID" value="XM_007736742.1"/>
</dbReference>
<keyword evidence="1" id="KW-0863">Zinc-finger</keyword>
<feature type="domain" description="C2H2-type" evidence="3">
    <location>
        <begin position="245"/>
        <end position="273"/>
    </location>
</feature>
<dbReference type="PROSITE" id="PS50157">
    <property type="entry name" value="ZINC_FINGER_C2H2_2"/>
    <property type="match status" value="1"/>
</dbReference>
<dbReference type="EMBL" id="AMGY01000005">
    <property type="protein sequence ID" value="EXJ82809.1"/>
    <property type="molecule type" value="Genomic_DNA"/>
</dbReference>
<organism evidence="4 5">
    <name type="scientific">Capronia epimyces CBS 606.96</name>
    <dbReference type="NCBI Taxonomy" id="1182542"/>
    <lineage>
        <taxon>Eukaryota</taxon>
        <taxon>Fungi</taxon>
        <taxon>Dikarya</taxon>
        <taxon>Ascomycota</taxon>
        <taxon>Pezizomycotina</taxon>
        <taxon>Eurotiomycetes</taxon>
        <taxon>Chaetothyriomycetidae</taxon>
        <taxon>Chaetothyriales</taxon>
        <taxon>Herpotrichiellaceae</taxon>
        <taxon>Capronia</taxon>
    </lineage>
</organism>
<accession>W9YKM5</accession>
<keyword evidence="1" id="KW-0862">Zinc</keyword>
<evidence type="ECO:0000313" key="5">
    <source>
        <dbReference type="Proteomes" id="UP000019478"/>
    </source>
</evidence>
<feature type="compositionally biased region" description="Polar residues" evidence="2">
    <location>
        <begin position="31"/>
        <end position="46"/>
    </location>
</feature>